<dbReference type="InterPro" id="IPR035906">
    <property type="entry name" value="MetI-like_sf"/>
</dbReference>
<feature type="domain" description="ABC transmembrane type-1" evidence="10">
    <location>
        <begin position="234"/>
        <end position="428"/>
    </location>
</feature>
<protein>
    <submittedName>
        <fullName evidence="11">ABC transporter permease</fullName>
    </submittedName>
</protein>
<dbReference type="SUPFAM" id="SSF161098">
    <property type="entry name" value="MetI-like"/>
    <property type="match status" value="1"/>
</dbReference>
<dbReference type="EMBL" id="JACXLD010000002">
    <property type="protein sequence ID" value="MBD2858489.1"/>
    <property type="molecule type" value="Genomic_DNA"/>
</dbReference>
<keyword evidence="8 9" id="KW-0472">Membrane</keyword>
<evidence type="ECO:0000313" key="12">
    <source>
        <dbReference type="Proteomes" id="UP000610558"/>
    </source>
</evidence>
<comment type="subcellular location">
    <subcellularLocation>
        <location evidence="1 9">Cell membrane</location>
        <topology evidence="1 9">Multi-pass membrane protein</topology>
    </subcellularLocation>
</comment>
<sequence>MKMSLSYDLFRPYSLSTTYPLAGDGACSGNGPESVELPLAMPSPSLSRSGKLAGVAIVLLLVFVFIGPLVWQQDPSRQWLSQISMGPSASNSARLVDNDSLWQPRGEVQTAVVHSANTEFVRLQWPAVEGVHAYQVFRNFAEQSGLGIPLAVSRVAYYQDELQLAETRYRYTVKAEGSDKVLAEWEVTPEPAMSRFEAQLQGLPEQSGRVILPAHPLGTDALGRDILARLMAGGRTSLMVGLIAPCLFIAFGCLYGALAGIAGGWLDNVAMRVVDFVIALPFLLFMILLRVAFGIGPGEDGVFPLILAMVMMSWTGSARLIRGQVLSLSQQPYVEAARLAGMGRLQIIVRHMLPNVLPMILVSFSFAVPSAIFTEAFLSFIGLGVAPPSTSWGAQCNDGIKTLLSHPQQMLLPAAMISIAVLAFNTLGDALRDAGDSRLRELS</sequence>
<dbReference type="AlphaFoldDB" id="A0A927C0J2"/>
<feature type="transmembrane region" description="Helical" evidence="9">
    <location>
        <begin position="410"/>
        <end position="431"/>
    </location>
</feature>
<keyword evidence="4 9" id="KW-0812">Transmembrane</keyword>
<dbReference type="Gene3D" id="1.10.3720.10">
    <property type="entry name" value="MetI-like"/>
    <property type="match status" value="1"/>
</dbReference>
<dbReference type="GO" id="GO:0015833">
    <property type="term" value="P:peptide transport"/>
    <property type="evidence" value="ECO:0007669"/>
    <property type="project" value="UniProtKB-KW"/>
</dbReference>
<dbReference type="RefSeq" id="WP_190763357.1">
    <property type="nucleotide sequence ID" value="NZ_JACXLD010000002.1"/>
</dbReference>
<feature type="transmembrane region" description="Helical" evidence="9">
    <location>
        <begin position="52"/>
        <end position="71"/>
    </location>
</feature>
<keyword evidence="12" id="KW-1185">Reference proteome</keyword>
<evidence type="ECO:0000256" key="4">
    <source>
        <dbReference type="ARBA" id="ARBA00022692"/>
    </source>
</evidence>
<keyword evidence="7 9" id="KW-1133">Transmembrane helix</keyword>
<accession>A0A927C0J2</accession>
<dbReference type="GO" id="GO:0015031">
    <property type="term" value="P:protein transport"/>
    <property type="evidence" value="ECO:0007669"/>
    <property type="project" value="UniProtKB-KW"/>
</dbReference>
<evidence type="ECO:0000256" key="5">
    <source>
        <dbReference type="ARBA" id="ARBA00022856"/>
    </source>
</evidence>
<evidence type="ECO:0000256" key="1">
    <source>
        <dbReference type="ARBA" id="ARBA00004651"/>
    </source>
</evidence>
<dbReference type="PROSITE" id="PS50928">
    <property type="entry name" value="ABC_TM1"/>
    <property type="match status" value="1"/>
</dbReference>
<evidence type="ECO:0000256" key="6">
    <source>
        <dbReference type="ARBA" id="ARBA00022927"/>
    </source>
</evidence>
<evidence type="ECO:0000256" key="9">
    <source>
        <dbReference type="RuleBase" id="RU363032"/>
    </source>
</evidence>
<proteinExistence type="inferred from homology"/>
<dbReference type="GO" id="GO:0055085">
    <property type="term" value="P:transmembrane transport"/>
    <property type="evidence" value="ECO:0007669"/>
    <property type="project" value="InterPro"/>
</dbReference>
<dbReference type="CDD" id="cd06261">
    <property type="entry name" value="TM_PBP2"/>
    <property type="match status" value="1"/>
</dbReference>
<keyword evidence="2 9" id="KW-0813">Transport</keyword>
<evidence type="ECO:0000256" key="7">
    <source>
        <dbReference type="ARBA" id="ARBA00022989"/>
    </source>
</evidence>
<keyword evidence="3" id="KW-1003">Cell membrane</keyword>
<evidence type="ECO:0000256" key="2">
    <source>
        <dbReference type="ARBA" id="ARBA00022448"/>
    </source>
</evidence>
<feature type="transmembrane region" description="Helical" evidence="9">
    <location>
        <begin position="238"/>
        <end position="261"/>
    </location>
</feature>
<dbReference type="InterPro" id="IPR050366">
    <property type="entry name" value="BP-dependent_transpt_permease"/>
</dbReference>
<comment type="similarity">
    <text evidence="9">Belongs to the binding-protein-dependent transport system permease family.</text>
</comment>
<gene>
    <name evidence="11" type="ORF">IB286_05645</name>
</gene>
<feature type="transmembrane region" description="Helical" evidence="9">
    <location>
        <begin position="273"/>
        <end position="295"/>
    </location>
</feature>
<organism evidence="11 12">
    <name type="scientific">Spongiibacter pelagi</name>
    <dbReference type="NCBI Taxonomy" id="2760804"/>
    <lineage>
        <taxon>Bacteria</taxon>
        <taxon>Pseudomonadati</taxon>
        <taxon>Pseudomonadota</taxon>
        <taxon>Gammaproteobacteria</taxon>
        <taxon>Cellvibrionales</taxon>
        <taxon>Spongiibacteraceae</taxon>
        <taxon>Spongiibacter</taxon>
    </lineage>
</organism>
<dbReference type="Pfam" id="PF00528">
    <property type="entry name" value="BPD_transp_1"/>
    <property type="match status" value="1"/>
</dbReference>
<comment type="caution">
    <text evidence="11">The sequence shown here is derived from an EMBL/GenBank/DDBJ whole genome shotgun (WGS) entry which is preliminary data.</text>
</comment>
<evidence type="ECO:0000313" key="11">
    <source>
        <dbReference type="EMBL" id="MBD2858489.1"/>
    </source>
</evidence>
<evidence type="ECO:0000256" key="3">
    <source>
        <dbReference type="ARBA" id="ARBA00022475"/>
    </source>
</evidence>
<name>A0A927C0J2_9GAMM</name>
<dbReference type="Proteomes" id="UP000610558">
    <property type="component" value="Unassembled WGS sequence"/>
</dbReference>
<evidence type="ECO:0000259" key="10">
    <source>
        <dbReference type="PROSITE" id="PS50928"/>
    </source>
</evidence>
<reference evidence="11" key="1">
    <citation type="submission" date="2020-09" db="EMBL/GenBank/DDBJ databases">
        <authorList>
            <person name="Yoon J.-W."/>
        </authorList>
    </citation>
    <scope>NUCLEOTIDE SEQUENCE</scope>
    <source>
        <strain evidence="11">KMU-158</strain>
    </source>
</reference>
<dbReference type="PANTHER" id="PTHR43386:SF24">
    <property type="entry name" value="OLIGOPEPTIDE TRANSPORT SYSTEM PERMEASE PROTEIN AMID"/>
    <property type="match status" value="1"/>
</dbReference>
<dbReference type="GO" id="GO:0005886">
    <property type="term" value="C:plasma membrane"/>
    <property type="evidence" value="ECO:0007669"/>
    <property type="project" value="UniProtKB-SubCell"/>
</dbReference>
<keyword evidence="5" id="KW-0571">Peptide transport</keyword>
<dbReference type="PANTHER" id="PTHR43386">
    <property type="entry name" value="OLIGOPEPTIDE TRANSPORT SYSTEM PERMEASE PROTEIN APPC"/>
    <property type="match status" value="1"/>
</dbReference>
<feature type="transmembrane region" description="Helical" evidence="9">
    <location>
        <begin position="356"/>
        <end position="383"/>
    </location>
</feature>
<feature type="transmembrane region" description="Helical" evidence="9">
    <location>
        <begin position="301"/>
        <end position="321"/>
    </location>
</feature>
<evidence type="ECO:0000256" key="8">
    <source>
        <dbReference type="ARBA" id="ARBA00023136"/>
    </source>
</evidence>
<dbReference type="InterPro" id="IPR000515">
    <property type="entry name" value="MetI-like"/>
</dbReference>
<keyword evidence="6" id="KW-0653">Protein transport</keyword>